<evidence type="ECO:0000313" key="3">
    <source>
        <dbReference type="EMBL" id="EED23397.1"/>
    </source>
</evidence>
<keyword evidence="4" id="KW-1185">Reference proteome</keyword>
<dbReference type="PhylomeDB" id="B8LYP0"/>
<proteinExistence type="predicted"/>
<dbReference type="VEuPathDB" id="FungiDB:TSTA_068240"/>
<keyword evidence="2" id="KW-0812">Transmembrane</keyword>
<dbReference type="GeneID" id="8102672"/>
<keyword evidence="2" id="KW-0472">Membrane</keyword>
<feature type="transmembrane region" description="Helical" evidence="2">
    <location>
        <begin position="97"/>
        <end position="114"/>
    </location>
</feature>
<feature type="region of interest" description="Disordered" evidence="1">
    <location>
        <begin position="1"/>
        <end position="20"/>
    </location>
</feature>
<dbReference type="STRING" id="441959.B8LYP0"/>
<dbReference type="InParanoid" id="B8LYP0"/>
<evidence type="ECO:0000256" key="1">
    <source>
        <dbReference type="SAM" id="MobiDB-lite"/>
    </source>
</evidence>
<protein>
    <submittedName>
        <fullName evidence="3">Uncharacterized protein</fullName>
    </submittedName>
</protein>
<sequence>MDQFASPNGQAPLGNGGSPSPRHIIRLGRMTKIGLPIIAVLGIGYGITALRNAQQHIQRESMLEEERLRRNAQLMDAYGDKTSLDDMQRAFEQYRKVSFFLFFFSFPAVVPLVGPRASSTRITDIRSLFLR</sequence>
<dbReference type="Proteomes" id="UP000001745">
    <property type="component" value="Unassembled WGS sequence"/>
</dbReference>
<name>B8LYP0_TALSN</name>
<gene>
    <name evidence="3" type="ORF">TSTA_068240</name>
</gene>
<dbReference type="OrthoDB" id="4338954at2759"/>
<organism evidence="3 4">
    <name type="scientific">Talaromyces stipitatus (strain ATCC 10500 / CBS 375.48 / QM 6759 / NRRL 1006)</name>
    <name type="common">Penicillium stipitatum</name>
    <dbReference type="NCBI Taxonomy" id="441959"/>
    <lineage>
        <taxon>Eukaryota</taxon>
        <taxon>Fungi</taxon>
        <taxon>Dikarya</taxon>
        <taxon>Ascomycota</taxon>
        <taxon>Pezizomycotina</taxon>
        <taxon>Eurotiomycetes</taxon>
        <taxon>Eurotiomycetidae</taxon>
        <taxon>Eurotiales</taxon>
        <taxon>Trichocomaceae</taxon>
        <taxon>Talaromyces</taxon>
        <taxon>Talaromyces sect. Talaromyces</taxon>
    </lineage>
</organism>
<feature type="transmembrane region" description="Helical" evidence="2">
    <location>
        <begin position="33"/>
        <end position="53"/>
    </location>
</feature>
<reference evidence="4" key="1">
    <citation type="journal article" date="2015" name="Genome Announc.">
        <title>Genome sequence of the AIDS-associated pathogen Penicillium marneffei (ATCC18224) and its near taxonomic relative Talaromyces stipitatus (ATCC10500).</title>
        <authorList>
            <person name="Nierman W.C."/>
            <person name="Fedorova-Abrams N.D."/>
            <person name="Andrianopoulos A."/>
        </authorList>
    </citation>
    <scope>NUCLEOTIDE SEQUENCE [LARGE SCALE GENOMIC DNA]</scope>
    <source>
        <strain evidence="4">ATCC 10500 / CBS 375.48 / QM 6759 / NRRL 1006</strain>
    </source>
</reference>
<keyword evidence="2" id="KW-1133">Transmembrane helix</keyword>
<evidence type="ECO:0000256" key="2">
    <source>
        <dbReference type="SAM" id="Phobius"/>
    </source>
</evidence>
<dbReference type="EMBL" id="EQ962652">
    <property type="protein sequence ID" value="EED23397.1"/>
    <property type="molecule type" value="Genomic_DNA"/>
</dbReference>
<accession>B8LYP0</accession>
<evidence type="ECO:0000313" key="4">
    <source>
        <dbReference type="Proteomes" id="UP000001745"/>
    </source>
</evidence>
<dbReference type="AlphaFoldDB" id="B8LYP0"/>
<dbReference type="RefSeq" id="XP_002340784.1">
    <property type="nucleotide sequence ID" value="XM_002340743.1"/>
</dbReference>
<dbReference type="eggNOG" id="ENOG502SZDW">
    <property type="taxonomic scope" value="Eukaryota"/>
</dbReference>